<name>A0A0K0FMA6_STRVS</name>
<proteinExistence type="predicted"/>
<accession>A0A0K0FMA6</accession>
<protein>
    <submittedName>
        <fullName evidence="2">Uncharacterized protein</fullName>
    </submittedName>
</protein>
<organism evidence="1 2">
    <name type="scientific">Strongyloides venezuelensis</name>
    <name type="common">Threadworm</name>
    <dbReference type="NCBI Taxonomy" id="75913"/>
    <lineage>
        <taxon>Eukaryota</taxon>
        <taxon>Metazoa</taxon>
        <taxon>Ecdysozoa</taxon>
        <taxon>Nematoda</taxon>
        <taxon>Chromadorea</taxon>
        <taxon>Rhabditida</taxon>
        <taxon>Tylenchina</taxon>
        <taxon>Panagrolaimomorpha</taxon>
        <taxon>Strongyloidoidea</taxon>
        <taxon>Strongyloididae</taxon>
        <taxon>Strongyloides</taxon>
    </lineage>
</organism>
<reference evidence="2" key="2">
    <citation type="submission" date="2015-08" db="UniProtKB">
        <authorList>
            <consortium name="WormBaseParasite"/>
        </authorList>
    </citation>
    <scope>IDENTIFICATION</scope>
</reference>
<dbReference type="WBParaSite" id="SVE_1013300.1">
    <property type="protein sequence ID" value="SVE_1013300.1"/>
    <property type="gene ID" value="SVE_1013300"/>
</dbReference>
<dbReference type="Proteomes" id="UP000035680">
    <property type="component" value="Unassembled WGS sequence"/>
</dbReference>
<evidence type="ECO:0000313" key="1">
    <source>
        <dbReference type="Proteomes" id="UP000035680"/>
    </source>
</evidence>
<sequence length="92" mass="10515">MPAKSKIALSRSKKNYASLKISKKQTNKRNELCENLQDLLKKKNFSGVEKDVIKQNIQPEENDSSFVEEDKENSFLDISDSIEPSAKKIKID</sequence>
<reference evidence="1" key="1">
    <citation type="submission" date="2014-07" db="EMBL/GenBank/DDBJ databases">
        <authorList>
            <person name="Martin A.A"/>
            <person name="De Silva N."/>
        </authorList>
    </citation>
    <scope>NUCLEOTIDE SEQUENCE</scope>
</reference>
<evidence type="ECO:0000313" key="2">
    <source>
        <dbReference type="WBParaSite" id="SVE_1013300.1"/>
    </source>
</evidence>
<keyword evidence="1" id="KW-1185">Reference proteome</keyword>
<dbReference type="AlphaFoldDB" id="A0A0K0FMA6"/>